<dbReference type="AlphaFoldDB" id="A0AAE0PER3"/>
<feature type="compositionally biased region" description="Polar residues" evidence="1">
    <location>
        <begin position="20"/>
        <end position="35"/>
    </location>
</feature>
<evidence type="ECO:0008006" key="5">
    <source>
        <dbReference type="Google" id="ProtNLM"/>
    </source>
</evidence>
<feature type="compositionally biased region" description="Basic and acidic residues" evidence="1">
    <location>
        <begin position="1"/>
        <end position="15"/>
    </location>
</feature>
<organism evidence="3 4">
    <name type="scientific">Sordaria brevicollis</name>
    <dbReference type="NCBI Taxonomy" id="83679"/>
    <lineage>
        <taxon>Eukaryota</taxon>
        <taxon>Fungi</taxon>
        <taxon>Dikarya</taxon>
        <taxon>Ascomycota</taxon>
        <taxon>Pezizomycotina</taxon>
        <taxon>Sordariomycetes</taxon>
        <taxon>Sordariomycetidae</taxon>
        <taxon>Sordariales</taxon>
        <taxon>Sordariaceae</taxon>
        <taxon>Sordaria</taxon>
    </lineage>
</organism>
<gene>
    <name evidence="3" type="ORF">B0T20DRAFT_353668</name>
</gene>
<protein>
    <recommendedName>
        <fullName evidence="5">Metallothionein</fullName>
    </recommendedName>
</protein>
<proteinExistence type="predicted"/>
<feature type="transmembrane region" description="Helical" evidence="2">
    <location>
        <begin position="76"/>
        <end position="102"/>
    </location>
</feature>
<comment type="caution">
    <text evidence="3">The sequence shown here is derived from an EMBL/GenBank/DDBJ whole genome shotgun (WGS) entry which is preliminary data.</text>
</comment>
<name>A0AAE0PER3_SORBR</name>
<reference evidence="3" key="1">
    <citation type="journal article" date="2023" name="Mol. Phylogenet. Evol.">
        <title>Genome-scale phylogeny and comparative genomics of the fungal order Sordariales.</title>
        <authorList>
            <person name="Hensen N."/>
            <person name="Bonometti L."/>
            <person name="Westerberg I."/>
            <person name="Brannstrom I.O."/>
            <person name="Guillou S."/>
            <person name="Cros-Aarteil S."/>
            <person name="Calhoun S."/>
            <person name="Haridas S."/>
            <person name="Kuo A."/>
            <person name="Mondo S."/>
            <person name="Pangilinan J."/>
            <person name="Riley R."/>
            <person name="LaButti K."/>
            <person name="Andreopoulos B."/>
            <person name="Lipzen A."/>
            <person name="Chen C."/>
            <person name="Yan M."/>
            <person name="Daum C."/>
            <person name="Ng V."/>
            <person name="Clum A."/>
            <person name="Steindorff A."/>
            <person name="Ohm R.A."/>
            <person name="Martin F."/>
            <person name="Silar P."/>
            <person name="Natvig D.O."/>
            <person name="Lalanne C."/>
            <person name="Gautier V."/>
            <person name="Ament-Velasquez S.L."/>
            <person name="Kruys A."/>
            <person name="Hutchinson M.I."/>
            <person name="Powell A.J."/>
            <person name="Barry K."/>
            <person name="Miller A.N."/>
            <person name="Grigoriev I.V."/>
            <person name="Debuchy R."/>
            <person name="Gladieux P."/>
            <person name="Hiltunen Thoren M."/>
            <person name="Johannesson H."/>
        </authorList>
    </citation>
    <scope>NUCLEOTIDE SEQUENCE</scope>
    <source>
        <strain evidence="3">FGSC 1904</strain>
    </source>
</reference>
<sequence length="112" mass="11454">MSDMDPHKANTKADKASGAASGTNKGPTTGSASSESEIKDKPSTMATQTCNCASTGSCTCAPGQCACPNCPVSFNIFLSIIIFECSASLVCVCCVCFGFLTLRSASRVPLVI</sequence>
<keyword evidence="4" id="KW-1185">Reference proteome</keyword>
<evidence type="ECO:0000256" key="1">
    <source>
        <dbReference type="SAM" id="MobiDB-lite"/>
    </source>
</evidence>
<feature type="region of interest" description="Disordered" evidence="1">
    <location>
        <begin position="1"/>
        <end position="45"/>
    </location>
</feature>
<dbReference type="EMBL" id="JAUTDP010000006">
    <property type="protein sequence ID" value="KAK3398546.1"/>
    <property type="molecule type" value="Genomic_DNA"/>
</dbReference>
<keyword evidence="2" id="KW-1133">Transmembrane helix</keyword>
<accession>A0AAE0PER3</accession>
<reference evidence="3" key="2">
    <citation type="submission" date="2023-07" db="EMBL/GenBank/DDBJ databases">
        <authorList>
            <consortium name="Lawrence Berkeley National Laboratory"/>
            <person name="Haridas S."/>
            <person name="Hensen N."/>
            <person name="Bonometti L."/>
            <person name="Westerberg I."/>
            <person name="Brannstrom I.O."/>
            <person name="Guillou S."/>
            <person name="Cros-Aarteil S."/>
            <person name="Calhoun S."/>
            <person name="Kuo A."/>
            <person name="Mondo S."/>
            <person name="Pangilinan J."/>
            <person name="Riley R."/>
            <person name="LaButti K."/>
            <person name="Andreopoulos B."/>
            <person name="Lipzen A."/>
            <person name="Chen C."/>
            <person name="Yanf M."/>
            <person name="Daum C."/>
            <person name="Ng V."/>
            <person name="Clum A."/>
            <person name="Steindorff A."/>
            <person name="Ohm R."/>
            <person name="Martin F."/>
            <person name="Silar P."/>
            <person name="Natvig D."/>
            <person name="Lalanne C."/>
            <person name="Gautier V."/>
            <person name="Ament-velasquez S.L."/>
            <person name="Kruys A."/>
            <person name="Hutchinson M.I."/>
            <person name="Powell A.J."/>
            <person name="Barry K."/>
            <person name="Miller A.N."/>
            <person name="Grigoriev I.V."/>
            <person name="Debuchy R."/>
            <person name="Gladieux P."/>
            <person name="Thoren M.H."/>
            <person name="Johannesson H."/>
        </authorList>
    </citation>
    <scope>NUCLEOTIDE SEQUENCE</scope>
    <source>
        <strain evidence="3">FGSC 1904</strain>
    </source>
</reference>
<keyword evidence="2" id="KW-0812">Transmembrane</keyword>
<evidence type="ECO:0000313" key="4">
    <source>
        <dbReference type="Proteomes" id="UP001281003"/>
    </source>
</evidence>
<evidence type="ECO:0000256" key="2">
    <source>
        <dbReference type="SAM" id="Phobius"/>
    </source>
</evidence>
<keyword evidence="2" id="KW-0472">Membrane</keyword>
<evidence type="ECO:0000313" key="3">
    <source>
        <dbReference type="EMBL" id="KAK3398546.1"/>
    </source>
</evidence>
<dbReference type="Proteomes" id="UP001281003">
    <property type="component" value="Unassembled WGS sequence"/>
</dbReference>